<evidence type="ECO:0000313" key="2">
    <source>
        <dbReference type="EMBL" id="KKL80171.1"/>
    </source>
</evidence>
<dbReference type="InterPro" id="IPR039448">
    <property type="entry name" value="Beta_helix"/>
</dbReference>
<reference evidence="2" key="1">
    <citation type="journal article" date="2015" name="Nature">
        <title>Complex archaea that bridge the gap between prokaryotes and eukaryotes.</title>
        <authorList>
            <person name="Spang A."/>
            <person name="Saw J.H."/>
            <person name="Jorgensen S.L."/>
            <person name="Zaremba-Niedzwiedzka K."/>
            <person name="Martijn J."/>
            <person name="Lind A.E."/>
            <person name="van Eijk R."/>
            <person name="Schleper C."/>
            <person name="Guy L."/>
            <person name="Ettema T.J."/>
        </authorList>
    </citation>
    <scope>NUCLEOTIDE SEQUENCE</scope>
</reference>
<protein>
    <recommendedName>
        <fullName evidence="1">Right handed beta helix domain-containing protein</fullName>
    </recommendedName>
</protein>
<proteinExistence type="predicted"/>
<evidence type="ECO:0000259" key="1">
    <source>
        <dbReference type="Pfam" id="PF13229"/>
    </source>
</evidence>
<dbReference type="Pfam" id="PF13229">
    <property type="entry name" value="Beta_helix"/>
    <property type="match status" value="1"/>
</dbReference>
<feature type="domain" description="Right handed beta helix" evidence="1">
    <location>
        <begin position="135"/>
        <end position="258"/>
    </location>
</feature>
<dbReference type="Gene3D" id="2.160.20.10">
    <property type="entry name" value="Single-stranded right-handed beta-helix, Pectin lyase-like"/>
    <property type="match status" value="1"/>
</dbReference>
<dbReference type="InterPro" id="IPR011050">
    <property type="entry name" value="Pectin_lyase_fold/virulence"/>
</dbReference>
<gene>
    <name evidence="2" type="ORF">LCGC14_2007430</name>
</gene>
<dbReference type="EMBL" id="LAZR01022935">
    <property type="protein sequence ID" value="KKL80171.1"/>
    <property type="molecule type" value="Genomic_DNA"/>
</dbReference>
<dbReference type="SUPFAM" id="SSF51126">
    <property type="entry name" value="Pectin lyase-like"/>
    <property type="match status" value="1"/>
</dbReference>
<dbReference type="AlphaFoldDB" id="A0A0F9FNV1"/>
<comment type="caution">
    <text evidence="2">The sequence shown here is derived from an EMBL/GenBank/DDBJ whole genome shotgun (WGS) entry which is preliminary data.</text>
</comment>
<sequence>MKFIRGNRNKRGIGTLLFLLSFLFSLQTFSAKVEASITTSGVLSQDEVWSGQVHVTGDVVIPEGITLTVRAGTFITFSGDGSDNDVDTVVLNELWLDKSNLIVKGDLIIQGKEDSRVVLGGPSFDLDNPTSANWWGGIIFEGLNVQSLIEYAEIRYADVALVFTGSSMPWVVNSTIADNDVGIMTFDFSSPRIISNVIKRNTLWSISCYDYSFPMISYNIIENSEVGIGCEDSSLPIIQYNTFGNNSVDILIQDDSNPTEVGNIPKNNKVRTDIKG</sequence>
<accession>A0A0F9FNV1</accession>
<dbReference type="InterPro" id="IPR012334">
    <property type="entry name" value="Pectin_lyas_fold"/>
</dbReference>
<name>A0A0F9FNV1_9ZZZZ</name>
<organism evidence="2">
    <name type="scientific">marine sediment metagenome</name>
    <dbReference type="NCBI Taxonomy" id="412755"/>
    <lineage>
        <taxon>unclassified sequences</taxon>
        <taxon>metagenomes</taxon>
        <taxon>ecological metagenomes</taxon>
    </lineage>
</organism>